<dbReference type="Proteomes" id="UP000632849">
    <property type="component" value="Unassembled WGS sequence"/>
</dbReference>
<gene>
    <name evidence="2" type="ORF">GCM10017667_00060</name>
</gene>
<dbReference type="AlphaFoldDB" id="A0A919EGX7"/>
<dbReference type="InterPro" id="IPR045731">
    <property type="entry name" value="DUF6085"/>
</dbReference>
<keyword evidence="3" id="KW-1185">Reference proteome</keyword>
<reference evidence="2" key="2">
    <citation type="submission" date="2020-09" db="EMBL/GenBank/DDBJ databases">
        <authorList>
            <person name="Sun Q."/>
            <person name="Ohkuma M."/>
        </authorList>
    </citation>
    <scope>NUCLEOTIDE SEQUENCE</scope>
    <source>
        <strain evidence="2">JCM 4122</strain>
    </source>
</reference>
<name>A0A919EGX7_STRFL</name>
<comment type="caution">
    <text evidence="2">The sequence shown here is derived from an EMBL/GenBank/DDBJ whole genome shotgun (WGS) entry which is preliminary data.</text>
</comment>
<dbReference type="Pfam" id="PF19563">
    <property type="entry name" value="DUF6085"/>
    <property type="match status" value="1"/>
</dbReference>
<proteinExistence type="predicted"/>
<sequence length="86" mass="9167">MTPPDPNPAVQGQCPACRGTSLFLGNGGHVTCARIDCPNPCATDDLLHGQPASQCTTETPTKDRCIRPAQHAGPHTDAYAMHWEQT</sequence>
<organism evidence="2 3">
    <name type="scientific">Streptomyces filamentosus</name>
    <name type="common">Streptomyces roseosporus</name>
    <dbReference type="NCBI Taxonomy" id="67294"/>
    <lineage>
        <taxon>Bacteria</taxon>
        <taxon>Bacillati</taxon>
        <taxon>Actinomycetota</taxon>
        <taxon>Actinomycetes</taxon>
        <taxon>Kitasatosporales</taxon>
        <taxon>Streptomycetaceae</taxon>
        <taxon>Streptomyces</taxon>
    </lineage>
</organism>
<protein>
    <submittedName>
        <fullName evidence="2">Uncharacterized protein</fullName>
    </submittedName>
</protein>
<evidence type="ECO:0000313" key="3">
    <source>
        <dbReference type="Proteomes" id="UP000632849"/>
    </source>
</evidence>
<evidence type="ECO:0000256" key="1">
    <source>
        <dbReference type="SAM" id="MobiDB-lite"/>
    </source>
</evidence>
<feature type="region of interest" description="Disordered" evidence="1">
    <location>
        <begin position="66"/>
        <end position="86"/>
    </location>
</feature>
<accession>A0A919EGX7</accession>
<dbReference type="EMBL" id="BNBE01000001">
    <property type="protein sequence ID" value="GHF76890.1"/>
    <property type="molecule type" value="Genomic_DNA"/>
</dbReference>
<reference evidence="2" key="1">
    <citation type="journal article" date="2014" name="Int. J. Syst. Evol. Microbiol.">
        <title>Complete genome sequence of Corynebacterium casei LMG S-19264T (=DSM 44701T), isolated from a smear-ripened cheese.</title>
        <authorList>
            <consortium name="US DOE Joint Genome Institute (JGI-PGF)"/>
            <person name="Walter F."/>
            <person name="Albersmeier A."/>
            <person name="Kalinowski J."/>
            <person name="Ruckert C."/>
        </authorList>
    </citation>
    <scope>NUCLEOTIDE SEQUENCE</scope>
    <source>
        <strain evidence="2">JCM 4122</strain>
    </source>
</reference>
<dbReference type="RefSeq" id="WP_190040382.1">
    <property type="nucleotide sequence ID" value="NZ_BNBE01000001.1"/>
</dbReference>
<evidence type="ECO:0000313" key="2">
    <source>
        <dbReference type="EMBL" id="GHF76890.1"/>
    </source>
</evidence>